<gene>
    <name evidence="7" type="ORF">G4981_14675</name>
</gene>
<comment type="caution">
    <text evidence="7">The sequence shown here is derived from an EMBL/GenBank/DDBJ whole genome shotgun (WGS) entry which is preliminary data.</text>
</comment>
<feature type="domain" description="Elp3/MiaA/NifB-like radical SAM core" evidence="6">
    <location>
        <begin position="214"/>
        <end position="427"/>
    </location>
</feature>
<evidence type="ECO:0000313" key="8">
    <source>
        <dbReference type="Proteomes" id="UP001296581"/>
    </source>
</evidence>
<reference evidence="7" key="2">
    <citation type="submission" date="2020-02" db="EMBL/GenBank/DDBJ databases">
        <authorList>
            <person name="Littmann E."/>
            <person name="Sorbara M."/>
        </authorList>
    </citation>
    <scope>NUCLEOTIDE SEQUENCE</scope>
    <source>
        <strain evidence="7">MSK.11.9</strain>
    </source>
</reference>
<dbReference type="SUPFAM" id="SSF102114">
    <property type="entry name" value="Radical SAM enzymes"/>
    <property type="match status" value="1"/>
</dbReference>
<evidence type="ECO:0000256" key="4">
    <source>
        <dbReference type="ARBA" id="ARBA00023004"/>
    </source>
</evidence>
<evidence type="ECO:0000259" key="6">
    <source>
        <dbReference type="SMART" id="SM00729"/>
    </source>
</evidence>
<dbReference type="RefSeq" id="WP_173903763.1">
    <property type="nucleotide sequence ID" value="NZ_JAAIRY010000041.1"/>
</dbReference>
<dbReference type="GO" id="GO:0003824">
    <property type="term" value="F:catalytic activity"/>
    <property type="evidence" value="ECO:0007669"/>
    <property type="project" value="InterPro"/>
</dbReference>
<evidence type="ECO:0000256" key="5">
    <source>
        <dbReference type="ARBA" id="ARBA00023014"/>
    </source>
</evidence>
<organism evidence="7 8">
    <name type="scientific">Mediterraneibacter gnavus</name>
    <name type="common">Ruminococcus gnavus</name>
    <dbReference type="NCBI Taxonomy" id="33038"/>
    <lineage>
        <taxon>Bacteria</taxon>
        <taxon>Bacillati</taxon>
        <taxon>Bacillota</taxon>
        <taxon>Clostridia</taxon>
        <taxon>Lachnospirales</taxon>
        <taxon>Lachnospiraceae</taxon>
        <taxon>Mediterraneibacter</taxon>
    </lineage>
</organism>
<sequence>MEFFEDLTYYFDIDKHNSFFDINIMVYNNLKSYRPYNFMKGLAGAYVNSYANASEIPFNVYYFETMCNAELLLDLIVQSDYSNSLQKLCIMLGSNFIEADSVIKKYDKAFEDISDMIVEENDSILINMCSVASVFTGLWLCSKIKRKNPAVAITAIGNQINVPYVARLAIDLQILDRIEQPSFFHKKKISRLELFRAIELKEIIKKYPLYYGIRIIPYQISFGCSSKCNFCTERMLWDKTGLVKDDLVIFDYDTCKSEIEYLVNECKVGGLTFNDCTFDLRIPIFVKIGELIKENDLFFSASSRIDLINDEYIKNLREMNCTAILIGLETLNKNSIKIFNKGDEYYGDTAVEAVKKLYENNIVTQINIVLFHPNESYEDVKQSIIEVQDFVARARNTGVIVPKLNVGEMVINYPSYNYFNIMDDAEVIIEYHSSKILKEIPFRACYPEKEREQSKNTLISSVLENTESIDSIVFHTVALLSGHWKLFYKKWKSDDIIMSFSNTQEKSTVVNAFHKYHVNEIYENSMKINQFSLNENEIKDFVTEVLLFDILNLIELEGLK</sequence>
<dbReference type="InterPro" id="IPR007197">
    <property type="entry name" value="rSAM"/>
</dbReference>
<name>A0AB36DJS7_MEDGN</name>
<protein>
    <submittedName>
        <fullName evidence="7">Radical SAM protein</fullName>
    </submittedName>
</protein>
<dbReference type="Pfam" id="PF04055">
    <property type="entry name" value="Radical_SAM"/>
    <property type="match status" value="1"/>
</dbReference>
<dbReference type="GO" id="GO:0051536">
    <property type="term" value="F:iron-sulfur cluster binding"/>
    <property type="evidence" value="ECO:0007669"/>
    <property type="project" value="UniProtKB-KW"/>
</dbReference>
<accession>A0AB36DJS7</accession>
<keyword evidence="3" id="KW-0479">Metal-binding</keyword>
<dbReference type="CDD" id="cd01335">
    <property type="entry name" value="Radical_SAM"/>
    <property type="match status" value="1"/>
</dbReference>
<keyword evidence="4" id="KW-0408">Iron</keyword>
<dbReference type="SMART" id="SM00729">
    <property type="entry name" value="Elp3"/>
    <property type="match status" value="1"/>
</dbReference>
<dbReference type="EMBL" id="JAAIRY010000041">
    <property type="protein sequence ID" value="NSI66485.1"/>
    <property type="molecule type" value="Genomic_DNA"/>
</dbReference>
<dbReference type="Gene3D" id="3.20.20.70">
    <property type="entry name" value="Aldolase class I"/>
    <property type="match status" value="1"/>
</dbReference>
<dbReference type="Proteomes" id="UP001296581">
    <property type="component" value="Unassembled WGS sequence"/>
</dbReference>
<evidence type="ECO:0000313" key="7">
    <source>
        <dbReference type="EMBL" id="NSI66485.1"/>
    </source>
</evidence>
<keyword evidence="2" id="KW-0949">S-adenosyl-L-methionine</keyword>
<dbReference type="InterPro" id="IPR006638">
    <property type="entry name" value="Elp3/MiaA/NifB-like_rSAM"/>
</dbReference>
<comment type="cofactor">
    <cofactor evidence="1">
        <name>[4Fe-4S] cluster</name>
        <dbReference type="ChEBI" id="CHEBI:49883"/>
    </cofactor>
</comment>
<dbReference type="AlphaFoldDB" id="A0AB36DJS7"/>
<evidence type="ECO:0000256" key="3">
    <source>
        <dbReference type="ARBA" id="ARBA00022723"/>
    </source>
</evidence>
<dbReference type="SFLD" id="SFLDG01082">
    <property type="entry name" value="B12-binding_domain_containing"/>
    <property type="match status" value="1"/>
</dbReference>
<dbReference type="PANTHER" id="PTHR43409">
    <property type="entry name" value="ANAEROBIC MAGNESIUM-PROTOPORPHYRIN IX MONOMETHYL ESTER CYCLASE-RELATED"/>
    <property type="match status" value="1"/>
</dbReference>
<dbReference type="InterPro" id="IPR051198">
    <property type="entry name" value="BchE-like"/>
</dbReference>
<evidence type="ECO:0000256" key="1">
    <source>
        <dbReference type="ARBA" id="ARBA00001966"/>
    </source>
</evidence>
<dbReference type="GO" id="GO:0046872">
    <property type="term" value="F:metal ion binding"/>
    <property type="evidence" value="ECO:0007669"/>
    <property type="project" value="UniProtKB-KW"/>
</dbReference>
<keyword evidence="5" id="KW-0411">Iron-sulfur</keyword>
<evidence type="ECO:0000256" key="2">
    <source>
        <dbReference type="ARBA" id="ARBA00022691"/>
    </source>
</evidence>
<proteinExistence type="predicted"/>
<dbReference type="SFLD" id="SFLDS00029">
    <property type="entry name" value="Radical_SAM"/>
    <property type="match status" value="1"/>
</dbReference>
<dbReference type="InterPro" id="IPR013785">
    <property type="entry name" value="Aldolase_TIM"/>
</dbReference>
<dbReference type="InterPro" id="IPR058240">
    <property type="entry name" value="rSAM_sf"/>
</dbReference>
<reference evidence="7" key="1">
    <citation type="journal article" date="2020" name="Cell Host Microbe">
        <title>Functional and Genomic Variation between Human-Derived Isolates of Lachnospiraceae Reveals Inter- and Intra-Species Diversity.</title>
        <authorList>
            <person name="Sorbara M.T."/>
            <person name="Littmann E.R."/>
            <person name="Fontana E."/>
            <person name="Moody T.U."/>
            <person name="Kohout C.E."/>
            <person name="Gjonbalaj M."/>
            <person name="Eaton V."/>
            <person name="Seok R."/>
            <person name="Leiner I.M."/>
            <person name="Pamer E.G."/>
        </authorList>
    </citation>
    <scope>NUCLEOTIDE SEQUENCE</scope>
    <source>
        <strain evidence="7">MSK.11.9</strain>
    </source>
</reference>